<dbReference type="InterPro" id="IPR038528">
    <property type="entry name" value="TEL2_C_sf"/>
</dbReference>
<reference evidence="3" key="2">
    <citation type="journal article" date="2022" name="Proc. Natl. Acad. Sci. U.S.A.">
        <title>Diploid-dominant life cycles characterize the early evolution of Fungi.</title>
        <authorList>
            <person name="Amses K.R."/>
            <person name="Simmons D.R."/>
            <person name="Longcore J.E."/>
            <person name="Mondo S.J."/>
            <person name="Seto K."/>
            <person name="Jeronimo G.H."/>
            <person name="Bonds A.E."/>
            <person name="Quandt C.A."/>
            <person name="Davis W.J."/>
            <person name="Chang Y."/>
            <person name="Federici B.A."/>
            <person name="Kuo A."/>
            <person name="LaButti K."/>
            <person name="Pangilinan J."/>
            <person name="Andreopoulos W."/>
            <person name="Tritt A."/>
            <person name="Riley R."/>
            <person name="Hundley H."/>
            <person name="Johnson J."/>
            <person name="Lipzen A."/>
            <person name="Barry K."/>
            <person name="Lang B.F."/>
            <person name="Cuomo C.A."/>
            <person name="Buchler N.E."/>
            <person name="Grigoriev I.V."/>
            <person name="Spatafora J.W."/>
            <person name="Stajich J.E."/>
            <person name="James T.Y."/>
        </authorList>
    </citation>
    <scope>NUCLEOTIDE SEQUENCE</scope>
    <source>
        <strain evidence="3">AG</strain>
    </source>
</reference>
<evidence type="ECO:0000259" key="2">
    <source>
        <dbReference type="Pfam" id="PF10193"/>
    </source>
</evidence>
<dbReference type="RefSeq" id="XP_051449222.1">
    <property type="nucleotide sequence ID" value="XM_051585253.1"/>
</dbReference>
<comment type="caution">
    <text evidence="3">The sequence shown here is derived from an EMBL/GenBank/DDBJ whole genome shotgun (WGS) entry which is preliminary data.</text>
</comment>
<dbReference type="PANTHER" id="PTHR15830">
    <property type="entry name" value="TELOMERE LENGTH REGULATION PROTEIN TEL2 FAMILY MEMBER"/>
    <property type="match status" value="1"/>
</dbReference>
<dbReference type="InterPro" id="IPR051970">
    <property type="entry name" value="TEL2_Regulation"/>
</dbReference>
<dbReference type="Pfam" id="PF10193">
    <property type="entry name" value="Telomere_reg-2"/>
    <property type="match status" value="1"/>
</dbReference>
<gene>
    <name evidence="3" type="ORF">K450DRAFT_218701</name>
</gene>
<reference evidence="3" key="1">
    <citation type="submission" date="2021-06" db="EMBL/GenBank/DDBJ databases">
        <authorList>
            <consortium name="DOE Joint Genome Institute"/>
            <person name="Mondo S.J."/>
            <person name="Amses K.R."/>
            <person name="Simmons D.R."/>
            <person name="Longcore J.E."/>
            <person name="Seto K."/>
            <person name="Alves G.H."/>
            <person name="Bonds A.E."/>
            <person name="Quandt C.A."/>
            <person name="Davis W.J."/>
            <person name="Chang Y."/>
            <person name="Letcher P.M."/>
            <person name="Powell M.J."/>
            <person name="Kuo A."/>
            <person name="Labutti K."/>
            <person name="Pangilinan J."/>
            <person name="Andreopoulos W."/>
            <person name="Tritt A."/>
            <person name="Riley R."/>
            <person name="Hundley H."/>
            <person name="Johnson J."/>
            <person name="Lipzen A."/>
            <person name="Barry K."/>
            <person name="Berbee M.L."/>
            <person name="Buchler N.E."/>
            <person name="Grigoriev I.V."/>
            <person name="Spatafora J.W."/>
            <person name="Stajich J.E."/>
            <person name="James T.Y."/>
        </authorList>
    </citation>
    <scope>NUCLEOTIDE SEQUENCE</scope>
    <source>
        <strain evidence="3">AG</strain>
    </source>
</reference>
<dbReference type="GO" id="GO:0005829">
    <property type="term" value="C:cytosol"/>
    <property type="evidence" value="ECO:0007669"/>
    <property type="project" value="TreeGrafter"/>
</dbReference>
<dbReference type="InterPro" id="IPR019337">
    <property type="entry name" value="Telomere_length_regulation_dom"/>
</dbReference>
<keyword evidence="4" id="KW-1185">Reference proteome</keyword>
<evidence type="ECO:0000256" key="1">
    <source>
        <dbReference type="ARBA" id="ARBA00006133"/>
    </source>
</evidence>
<proteinExistence type="inferred from homology"/>
<dbReference type="PANTHER" id="PTHR15830:SF10">
    <property type="entry name" value="TELOMERE LENGTH REGULATION PROTEIN TEL2 HOMOLOG"/>
    <property type="match status" value="1"/>
</dbReference>
<dbReference type="GeneID" id="75910603"/>
<dbReference type="GO" id="GO:0051879">
    <property type="term" value="F:Hsp90 protein binding"/>
    <property type="evidence" value="ECO:0007669"/>
    <property type="project" value="TreeGrafter"/>
</dbReference>
<dbReference type="Gene3D" id="1.25.40.720">
    <property type="entry name" value="Telomere length regulation protein 2, C-terminal domain"/>
    <property type="match status" value="2"/>
</dbReference>
<dbReference type="Proteomes" id="UP001206595">
    <property type="component" value="Unassembled WGS sequence"/>
</dbReference>
<organism evidence="3 4">
    <name type="scientific">Umbelopsis ramanniana AG</name>
    <dbReference type="NCBI Taxonomy" id="1314678"/>
    <lineage>
        <taxon>Eukaryota</taxon>
        <taxon>Fungi</taxon>
        <taxon>Fungi incertae sedis</taxon>
        <taxon>Mucoromycota</taxon>
        <taxon>Mucoromycotina</taxon>
        <taxon>Umbelopsidomycetes</taxon>
        <taxon>Umbelopsidales</taxon>
        <taxon>Umbelopsidaceae</taxon>
        <taxon>Umbelopsis</taxon>
    </lineage>
</organism>
<name>A0AAD5EI19_UMBRA</name>
<dbReference type="AlphaFoldDB" id="A0AAD5EI19"/>
<evidence type="ECO:0000313" key="4">
    <source>
        <dbReference type="Proteomes" id="UP001206595"/>
    </source>
</evidence>
<dbReference type="GO" id="GO:0042162">
    <property type="term" value="F:telomeric DNA binding"/>
    <property type="evidence" value="ECO:0007669"/>
    <property type="project" value="TreeGrafter"/>
</dbReference>
<dbReference type="GO" id="GO:0051083">
    <property type="term" value="P:'de novo' cotranslational protein folding"/>
    <property type="evidence" value="ECO:0007669"/>
    <property type="project" value="TreeGrafter"/>
</dbReference>
<protein>
    <recommendedName>
        <fullName evidence="2">Telomere length regulation protein conserved domain-containing protein</fullName>
    </recommendedName>
</protein>
<sequence>MSLQDTFHLENFDESQQGTLVALLIASPKPSFRVVIDEFYDRNSSDSQRSLALRCISIAVKELAGWRDTKPKEGSAAGAIESLDQMFSNSLTLPDESTSKTALETRGKTRVFSRKSEVDRKRAKPTQNKLSGFVSTDIFFPLMQGWWEGTRTGWSNQTVRIMATQSPRLLSRFVLTLGVILHFSINTPQHQHIVKEFWDFALSLRYHTFQGQPDPSVVHAALIGINTIVNISMKDQKSRLINEYAQQLVETKDWVVALIDGSTEEVKQLCGHILLALKDIMTTYNDILLGGVL</sequence>
<evidence type="ECO:0000313" key="3">
    <source>
        <dbReference type="EMBL" id="KAI8584218.1"/>
    </source>
</evidence>
<feature type="domain" description="Telomere length regulation protein conserved" evidence="2">
    <location>
        <begin position="2"/>
        <end position="59"/>
    </location>
</feature>
<comment type="similarity">
    <text evidence="1">Belongs to the TEL2 family.</text>
</comment>
<dbReference type="EMBL" id="MU620893">
    <property type="protein sequence ID" value="KAI8584218.1"/>
    <property type="molecule type" value="Genomic_DNA"/>
</dbReference>
<accession>A0AAD5EI19</accession>